<evidence type="ECO:0000313" key="1">
    <source>
        <dbReference type="EMBL" id="BBO75013.1"/>
    </source>
</evidence>
<dbReference type="PANTHER" id="PTHR37804:SF1">
    <property type="entry name" value="CDAA REGULATORY PROTEIN CDAR"/>
    <property type="match status" value="1"/>
</dbReference>
<gene>
    <name evidence="1" type="ORF">DSCW_24300</name>
</gene>
<dbReference type="InterPro" id="IPR053154">
    <property type="entry name" value="c-di-AMP_regulator"/>
</dbReference>
<dbReference type="AlphaFoldDB" id="A0A5K7Z515"/>
<dbReference type="PANTHER" id="PTHR37804">
    <property type="entry name" value="CDAA REGULATORY PROTEIN CDAR"/>
    <property type="match status" value="1"/>
</dbReference>
<proteinExistence type="predicted"/>
<dbReference type="Pfam" id="PF07949">
    <property type="entry name" value="YbbR"/>
    <property type="match status" value="1"/>
</dbReference>
<evidence type="ECO:0000313" key="2">
    <source>
        <dbReference type="Proteomes" id="UP000427769"/>
    </source>
</evidence>
<keyword evidence="2" id="KW-1185">Reference proteome</keyword>
<organism evidence="1 2">
    <name type="scientific">Desulfosarcina widdelii</name>
    <dbReference type="NCBI Taxonomy" id="947919"/>
    <lineage>
        <taxon>Bacteria</taxon>
        <taxon>Pseudomonadati</taxon>
        <taxon>Thermodesulfobacteriota</taxon>
        <taxon>Desulfobacteria</taxon>
        <taxon>Desulfobacterales</taxon>
        <taxon>Desulfosarcinaceae</taxon>
        <taxon>Desulfosarcina</taxon>
    </lineage>
</organism>
<evidence type="ECO:0008006" key="3">
    <source>
        <dbReference type="Google" id="ProtNLM"/>
    </source>
</evidence>
<protein>
    <recommendedName>
        <fullName evidence="3">YbbR-like domain-containing protein</fullName>
    </recommendedName>
</protein>
<sequence>MTLALIVRTEKQEMEIAIDVSFTNLADDLLLIDASSQIVRLLVAGRSSDFDTVSPTNISCKLDLAGLRAGSHKLPIEPSDVTLPKEVKLKALLTPSLNIHLEPVVLKTVDVVAVLEGNVAPGYAVTAVKLEPDRVVLKGTAGSLADIETVKTHPINLEEAAESFKKEVPLNLPEAIGVDPPLRIVVARVEVTERIVTRVLENVPVSVRGALANYRIEPQTIMLTVSGPEAAVNALESNMDFSVTVDLNGLAPGRHMLKAAIHLPVGTTLTRVDPEHFSVTIN</sequence>
<dbReference type="EMBL" id="AP021875">
    <property type="protein sequence ID" value="BBO75013.1"/>
    <property type="molecule type" value="Genomic_DNA"/>
</dbReference>
<reference evidence="1 2" key="1">
    <citation type="submission" date="2019-11" db="EMBL/GenBank/DDBJ databases">
        <title>Comparative genomics of hydrocarbon-degrading Desulfosarcina strains.</title>
        <authorList>
            <person name="Watanabe M."/>
            <person name="Kojima H."/>
            <person name="Fukui M."/>
        </authorList>
    </citation>
    <scope>NUCLEOTIDE SEQUENCE [LARGE SCALE GENOMIC DNA]</scope>
    <source>
        <strain evidence="1 2">PP31</strain>
    </source>
</reference>
<dbReference type="KEGG" id="dwd:DSCW_24300"/>
<dbReference type="Proteomes" id="UP000427769">
    <property type="component" value="Chromosome"/>
</dbReference>
<dbReference type="Gene3D" id="2.170.120.30">
    <property type="match status" value="2"/>
</dbReference>
<dbReference type="Gene3D" id="2.170.120.40">
    <property type="entry name" value="YbbR-like domain"/>
    <property type="match status" value="1"/>
</dbReference>
<accession>A0A5K7Z515</accession>
<name>A0A5K7Z515_9BACT</name>
<dbReference type="InterPro" id="IPR012505">
    <property type="entry name" value="YbbR"/>
</dbReference>